<dbReference type="EMBL" id="BTGD01000016">
    <property type="protein sequence ID" value="GMM57783.1"/>
    <property type="molecule type" value="Genomic_DNA"/>
</dbReference>
<dbReference type="AlphaFoldDB" id="A0AAV5S237"/>
<evidence type="ECO:0000256" key="1">
    <source>
        <dbReference type="SAM" id="MobiDB-lite"/>
    </source>
</evidence>
<dbReference type="Proteomes" id="UP001377567">
    <property type="component" value="Unassembled WGS sequence"/>
</dbReference>
<evidence type="ECO:0000313" key="2">
    <source>
        <dbReference type="EMBL" id="GMM57783.1"/>
    </source>
</evidence>
<accession>A0AAV5S237</accession>
<name>A0AAV5S237_MAUHU</name>
<feature type="compositionally biased region" description="Polar residues" evidence="1">
    <location>
        <begin position="128"/>
        <end position="138"/>
    </location>
</feature>
<keyword evidence="3" id="KW-1185">Reference proteome</keyword>
<evidence type="ECO:0000313" key="3">
    <source>
        <dbReference type="Proteomes" id="UP001377567"/>
    </source>
</evidence>
<reference evidence="2 3" key="1">
    <citation type="journal article" date="2023" name="Elife">
        <title>Identification of key yeast species and microbe-microbe interactions impacting larval growth of Drosophila in the wild.</title>
        <authorList>
            <person name="Mure A."/>
            <person name="Sugiura Y."/>
            <person name="Maeda R."/>
            <person name="Honda K."/>
            <person name="Sakurai N."/>
            <person name="Takahashi Y."/>
            <person name="Watada M."/>
            <person name="Katoh T."/>
            <person name="Gotoh A."/>
            <person name="Gotoh Y."/>
            <person name="Taniguchi I."/>
            <person name="Nakamura K."/>
            <person name="Hayashi T."/>
            <person name="Katayama T."/>
            <person name="Uemura T."/>
            <person name="Hattori Y."/>
        </authorList>
    </citation>
    <scope>NUCLEOTIDE SEQUENCE [LARGE SCALE GENOMIC DNA]</scope>
    <source>
        <strain evidence="2 3">KH-74</strain>
    </source>
</reference>
<gene>
    <name evidence="2" type="ORF">DAKH74_043990</name>
</gene>
<comment type="caution">
    <text evidence="2">The sequence shown here is derived from an EMBL/GenBank/DDBJ whole genome shotgun (WGS) entry which is preliminary data.</text>
</comment>
<sequence>MYFLIQMLWKDIKSCHSITDVEEYLLEHLKEETPYHAPVKKTEPPTNGIFAMDAQRHSNFANEYYYVRCTCIKCANKTADMKPGYCLNCSCNKCKDLASKSRARRAKPAHKFNRGNIRLNALHTAPTTQVDDSQVNSFSEDEEYPPVEAPDIPFPDAEGLYQNDGYNKADPAVVSLQALNTQLSSS</sequence>
<proteinExistence type="predicted"/>
<protein>
    <submittedName>
        <fullName evidence="2">Uncharacterized protein</fullName>
    </submittedName>
</protein>
<organism evidence="2 3">
    <name type="scientific">Maudiozyma humilis</name>
    <name type="common">Sour dough yeast</name>
    <name type="synonym">Kazachstania humilis</name>
    <dbReference type="NCBI Taxonomy" id="51915"/>
    <lineage>
        <taxon>Eukaryota</taxon>
        <taxon>Fungi</taxon>
        <taxon>Dikarya</taxon>
        <taxon>Ascomycota</taxon>
        <taxon>Saccharomycotina</taxon>
        <taxon>Saccharomycetes</taxon>
        <taxon>Saccharomycetales</taxon>
        <taxon>Saccharomycetaceae</taxon>
        <taxon>Maudiozyma</taxon>
    </lineage>
</organism>
<feature type="region of interest" description="Disordered" evidence="1">
    <location>
        <begin position="128"/>
        <end position="166"/>
    </location>
</feature>